<organism evidence="7 8">
    <name type="scientific">Strongylocentrotus purpuratus</name>
    <name type="common">Purple sea urchin</name>
    <dbReference type="NCBI Taxonomy" id="7668"/>
    <lineage>
        <taxon>Eukaryota</taxon>
        <taxon>Metazoa</taxon>
        <taxon>Echinodermata</taxon>
        <taxon>Eleutherozoa</taxon>
        <taxon>Echinozoa</taxon>
        <taxon>Echinoidea</taxon>
        <taxon>Euechinoidea</taxon>
        <taxon>Echinacea</taxon>
        <taxon>Camarodonta</taxon>
        <taxon>Echinidea</taxon>
        <taxon>Strongylocentrotidae</taxon>
        <taxon>Strongylocentrotus</taxon>
    </lineage>
</organism>
<evidence type="ECO:0000259" key="4">
    <source>
        <dbReference type="Pfam" id="PF23210"/>
    </source>
</evidence>
<dbReference type="KEGG" id="spu:593832"/>
<dbReference type="RefSeq" id="XP_030831283.1">
    <property type="nucleotide sequence ID" value="XM_030975423.1"/>
</dbReference>
<dbReference type="OMA" id="EVYIKAM"/>
<dbReference type="CTD" id="727957"/>
<feature type="domain" description="MROH2B-like HEAT-repeats" evidence="4">
    <location>
        <begin position="265"/>
        <end position="924"/>
    </location>
</feature>
<dbReference type="Pfam" id="PF23210">
    <property type="entry name" value="HEAT_Maestro_2"/>
    <property type="match status" value="1"/>
</dbReference>
<feature type="repeat" description="HEAT" evidence="2">
    <location>
        <begin position="1638"/>
        <end position="1667"/>
    </location>
</feature>
<dbReference type="Proteomes" id="UP000007110">
    <property type="component" value="Unassembled WGS sequence"/>
</dbReference>
<evidence type="ECO:0000256" key="1">
    <source>
        <dbReference type="ARBA" id="ARBA00022737"/>
    </source>
</evidence>
<dbReference type="PROSITE" id="PS50077">
    <property type="entry name" value="HEAT_REPEAT"/>
    <property type="match status" value="1"/>
</dbReference>
<dbReference type="OrthoDB" id="1884734at2759"/>
<name>A0A7M7N6T6_STRPU</name>
<feature type="domain" description="Maestro/Maestro-like HEAT-repeats" evidence="6">
    <location>
        <begin position="1391"/>
        <end position="1664"/>
    </location>
</feature>
<reference evidence="8" key="1">
    <citation type="submission" date="2015-02" db="EMBL/GenBank/DDBJ databases">
        <title>Genome sequencing for Strongylocentrotus purpuratus.</title>
        <authorList>
            <person name="Murali S."/>
            <person name="Liu Y."/>
            <person name="Vee V."/>
            <person name="English A."/>
            <person name="Wang M."/>
            <person name="Skinner E."/>
            <person name="Han Y."/>
            <person name="Muzny D.M."/>
            <person name="Worley K.C."/>
            <person name="Gibbs R.A."/>
        </authorList>
    </citation>
    <scope>NUCLEOTIDE SEQUENCE</scope>
</reference>
<reference evidence="7" key="2">
    <citation type="submission" date="2021-01" db="UniProtKB">
        <authorList>
            <consortium name="EnsemblMetazoa"/>
        </authorList>
    </citation>
    <scope>IDENTIFICATION</scope>
</reference>
<dbReference type="Pfam" id="PF23221">
    <property type="entry name" value="HEAT_MROH2B_1st"/>
    <property type="match status" value="1"/>
</dbReference>
<dbReference type="GeneID" id="593832"/>
<dbReference type="Pfam" id="PF21047">
    <property type="entry name" value="HEAT_Maestro"/>
    <property type="match status" value="1"/>
</dbReference>
<evidence type="ECO:0000259" key="5">
    <source>
        <dbReference type="Pfam" id="PF23221"/>
    </source>
</evidence>
<evidence type="ECO:0000259" key="3">
    <source>
        <dbReference type="Pfam" id="PF21047"/>
    </source>
</evidence>
<dbReference type="SUPFAM" id="SSF48371">
    <property type="entry name" value="ARM repeat"/>
    <property type="match status" value="3"/>
</dbReference>
<accession>A0A7M7N6T6</accession>
<keyword evidence="8" id="KW-1185">Reference proteome</keyword>
<dbReference type="Pfam" id="PF23227">
    <property type="entry name" value="HEAT_MROH2B_C"/>
    <property type="match status" value="1"/>
</dbReference>
<dbReference type="GO" id="GO:0005737">
    <property type="term" value="C:cytoplasm"/>
    <property type="evidence" value="ECO:0000318"/>
    <property type="project" value="GO_Central"/>
</dbReference>
<dbReference type="InterPro" id="IPR048465">
    <property type="entry name" value="Maestro-like_HEAT"/>
</dbReference>
<dbReference type="InterPro" id="IPR055406">
    <property type="entry name" value="HEAT_Maestro"/>
</dbReference>
<evidence type="ECO:0000256" key="2">
    <source>
        <dbReference type="PROSITE-ProRule" id="PRU00103"/>
    </source>
</evidence>
<dbReference type="InterPro" id="IPR056282">
    <property type="entry name" value="MROH2B-like_N_HEAT"/>
</dbReference>
<proteinExistence type="predicted"/>
<evidence type="ECO:0000313" key="8">
    <source>
        <dbReference type="Proteomes" id="UP000007110"/>
    </source>
</evidence>
<dbReference type="InterPro" id="IPR021133">
    <property type="entry name" value="HEAT_type_2"/>
</dbReference>
<dbReference type="PANTHER" id="PTHR23120">
    <property type="entry name" value="MAESTRO-RELATED HEAT DOMAIN-CONTAINING"/>
    <property type="match status" value="1"/>
</dbReference>
<sequence length="1667" mass="186152">MIMPNPGEEPVLGTGGQIDGMVMSLIDAAYDKKANVRSIIISSLVDVGKKKPKLVLSSCHSYLRKHNKLSKDHRTVILRTMEQVLKEGDDVPGALSMDLIKLASDEMTASKEVEPEWQTAASNVLVALGNKLCNDVMEDLYKKFQPGCLPHFFVVQTMANLANVNSFGFVPHLSAVLSTMIPMLGMAKHDNMKWVFSAAFARFSESILHYVANSDTAPDPTIRKETYADQIFSGFDVLFSLWLPSKEAKLRLIVVEALGPMTHIMTKEKLEEQLPKLVPGILALYKKHQEAFYITQGLCMILEAAAAEGSIILEPQLDTILNTMHAQVCVPADYTNPTALKNHNEVRRCFSVLATSFPDRVVTFLLLKLDSSNERIRIGTLAVFKQLINSSGPHMEDKKPLILSGLKPVLQENNNKVKKMFAQVVIAMADHEYLLLEGGHQMVEFIIRQCTLTPDVQTGRRNPDPEYVSNEALRSMSENVLHLITTTIGSMEEVLWPFLLEFLALPQYTDAMMSLCRNLAYIAAKKREAQDEDYMIDYETLANVPRPCSIIARLMVMAGRPDNGRQRGVHVLKLMLGLSPNLNESIADMWDAVVPKLIQYIEDHLDDPDKWSQKSWEDLLLKLLSKTLDDAQNEDWVAELGTCFGEHTVLYQNMPEEKNFLYKCLGVVMRKVTNKQFIQKHLDIMFATIRHNDQTEREGCAIGVGFCASSHLDLALTKLETVTKGEMSRKSSGFFNFVKDKGGDDTGKIKSTVMLCYGYLTLYAPTDIIASRVETNILKNINPHFKNVKDTTVKQNLIRAVDLIGKALHPDHLKTRHSFAKKTDLLGHMMSYMQAESTKEITTETRSLALQACAALVKLDPLLSEADAFTLITTGVNCLFKLPDCPLMTSKGKEELKENEIKEYDVLIESSLDSLHEMLKELLRKDITPIGFQNIFKHLHPWMLSGEGHERHRAVETTMVLLSFYMEHVVDVTGGPSAFTCMGEILAYLVPRCSDPCIDLRAQAIEGIQLTLKIALLYEGRARDYEDKMVQALSVLRGRSTTTDAQALFSIISDLSKALAKRVPSEQLEGFVFLLIEGLLDIQSHSSSGACVVLNTILKSRGTELITSVVKLMTALHTKLASITFPQTRTGTMRAIRTLASTHLEPVLNTLIRFPLPYDQHIVECWRTLACDSSLLQAVYERCLDMMARNVHVDEKIDPKTKKVISKVANLMPLSVVSALTETFQVEESEDVVSDNFPRLFSSLLIYIGSCVGKVKTPSLKADQIQQQEIVNVKDVKAFNKALAVICPSFLATESMKSLLARGPNSADLMEFLSKEGVWTQLQEESQYDDGVQVLGRAVAEYRGNYIPLIIGSLSPNLNSLFDTQRIVTTAFLAELVNQRCAGDISQVEIIMNNLLGRLVDGNAIVRKLCIKGLGNIASLGSEQVQKYTTTVLSSMMAGMDDKDDPEDSITLEAMSGLTRILMEISESNVRPILINVTLRIRPCFEKDRASVRAAAFTLFGNLSRFGDGPSKDPFLEQIHTNFVSLLLHLNDEDDDVKKSCKFALRQFGTLMGSSAMNEMFQKHLIEDRKLNYGEFMYDLSKVIIVDLLQKVNFYVMGNVSFFRSAWPDIRANAAMCIGFLLGNLPKENHSLISKDHVCGALIQLLKDQEPGVRVKAAEAMSLLSNF</sequence>
<dbReference type="InParanoid" id="A0A7M7N6T6"/>
<keyword evidence="1" id="KW-0677">Repeat</keyword>
<evidence type="ECO:0000259" key="6">
    <source>
        <dbReference type="Pfam" id="PF23227"/>
    </source>
</evidence>
<feature type="domain" description="MROH2B-like N-terminal HEAT-repeats" evidence="5">
    <location>
        <begin position="44"/>
        <end position="262"/>
    </location>
</feature>
<evidence type="ECO:0008006" key="9">
    <source>
        <dbReference type="Google" id="ProtNLM"/>
    </source>
</evidence>
<dbReference type="InterPro" id="IPR045206">
    <property type="entry name" value="Maestro_heat-like_prot"/>
</dbReference>
<dbReference type="InterPro" id="IPR016024">
    <property type="entry name" value="ARM-type_fold"/>
</dbReference>
<dbReference type="Gene3D" id="1.25.10.10">
    <property type="entry name" value="Leucine-rich Repeat Variant"/>
    <property type="match status" value="3"/>
</dbReference>
<dbReference type="InterPro" id="IPR055408">
    <property type="entry name" value="HEAT_MROH2B-like"/>
</dbReference>
<feature type="domain" description="Maestro-like HEAT-repeats" evidence="3">
    <location>
        <begin position="949"/>
        <end position="1179"/>
    </location>
</feature>
<protein>
    <recommendedName>
        <fullName evidence="9">Maestro heat-like repeat-containing protein family member 1</fullName>
    </recommendedName>
</protein>
<dbReference type="PANTHER" id="PTHR23120:SF0">
    <property type="entry name" value="MAESTRO HEAT-LIKE REPEAT FAMILY MEMBER 1"/>
    <property type="match status" value="1"/>
</dbReference>
<dbReference type="EnsemblMetazoa" id="XM_030975423">
    <property type="protein sequence ID" value="XP_030831283"/>
    <property type="gene ID" value="LOC593832"/>
</dbReference>
<evidence type="ECO:0000313" key="7">
    <source>
        <dbReference type="EnsemblMetazoa" id="XP_030831283"/>
    </source>
</evidence>
<dbReference type="InterPro" id="IPR011989">
    <property type="entry name" value="ARM-like"/>
</dbReference>